<evidence type="ECO:0000313" key="1">
    <source>
        <dbReference type="EMBL" id="AEE95507.1"/>
    </source>
</evidence>
<reference evidence="2" key="1">
    <citation type="submission" date="2010-11" db="EMBL/GenBank/DDBJ databases">
        <title>The complete genome of Mahella australiensis DSM 15567.</title>
        <authorList>
            <consortium name="US DOE Joint Genome Institute (JGI-PGF)"/>
            <person name="Lucas S."/>
            <person name="Copeland A."/>
            <person name="Lapidus A."/>
            <person name="Bruce D."/>
            <person name="Goodwin L."/>
            <person name="Pitluck S."/>
            <person name="Kyrpides N."/>
            <person name="Mavromatis K."/>
            <person name="Pagani I."/>
            <person name="Ivanova N."/>
            <person name="Teshima H."/>
            <person name="Brettin T."/>
            <person name="Detter J.C."/>
            <person name="Han C."/>
            <person name="Tapia R."/>
            <person name="Land M."/>
            <person name="Hauser L."/>
            <person name="Markowitz V."/>
            <person name="Cheng J.-F."/>
            <person name="Hugenholtz P."/>
            <person name="Woyke T."/>
            <person name="Wu D."/>
            <person name="Spring S."/>
            <person name="Pukall R."/>
            <person name="Steenblock K."/>
            <person name="Schneider S."/>
            <person name="Klenk H.-P."/>
            <person name="Eisen J.A."/>
        </authorList>
    </citation>
    <scope>NUCLEOTIDE SEQUENCE [LARGE SCALE GENOMIC DNA]</scope>
    <source>
        <strain evidence="2">DSM 15567 / CIP 107919 / 50-1 BON</strain>
    </source>
</reference>
<dbReference type="STRING" id="697281.Mahau_0290"/>
<dbReference type="EMBL" id="CP002360">
    <property type="protein sequence ID" value="AEE95507.1"/>
    <property type="molecule type" value="Genomic_DNA"/>
</dbReference>
<name>F3ZX58_MAHA5</name>
<dbReference type="OrthoDB" id="9912908at2"/>
<keyword evidence="2" id="KW-1185">Reference proteome</keyword>
<proteinExistence type="predicted"/>
<dbReference type="Proteomes" id="UP000008457">
    <property type="component" value="Chromosome"/>
</dbReference>
<reference evidence="1 2" key="2">
    <citation type="journal article" date="2011" name="Stand. Genomic Sci.">
        <title>Complete genome sequence of Mahella australiensis type strain (50-1 BON).</title>
        <authorList>
            <person name="Sikorski J."/>
            <person name="Teshima H."/>
            <person name="Nolan M."/>
            <person name="Lucas S."/>
            <person name="Hammon N."/>
            <person name="Deshpande S."/>
            <person name="Cheng J.F."/>
            <person name="Pitluck S."/>
            <person name="Liolios K."/>
            <person name="Pagani I."/>
            <person name="Ivanova N."/>
            <person name="Huntemann M."/>
            <person name="Mavromatis K."/>
            <person name="Ovchinikova G."/>
            <person name="Pati A."/>
            <person name="Tapia R."/>
            <person name="Han C."/>
            <person name="Goodwin L."/>
            <person name="Chen A."/>
            <person name="Palaniappan K."/>
            <person name="Land M."/>
            <person name="Hauser L."/>
            <person name="Ngatchou-Djao O.D."/>
            <person name="Rohde M."/>
            <person name="Pukall R."/>
            <person name="Spring S."/>
            <person name="Abt B."/>
            <person name="Goker M."/>
            <person name="Detter J.C."/>
            <person name="Woyke T."/>
            <person name="Bristow J."/>
            <person name="Markowitz V."/>
            <person name="Hugenholtz P."/>
            <person name="Eisen J.A."/>
            <person name="Kyrpides N.C."/>
            <person name="Klenk H.P."/>
            <person name="Lapidus A."/>
        </authorList>
    </citation>
    <scope>NUCLEOTIDE SEQUENCE [LARGE SCALE GENOMIC DNA]</scope>
    <source>
        <strain evidence="2">DSM 15567 / CIP 107919 / 50-1 BON</strain>
    </source>
</reference>
<dbReference type="RefSeq" id="WP_013779940.1">
    <property type="nucleotide sequence ID" value="NC_015520.1"/>
</dbReference>
<organism evidence="1 2">
    <name type="scientific">Mahella australiensis (strain DSM 15567 / CIP 107919 / 50-1 BON)</name>
    <dbReference type="NCBI Taxonomy" id="697281"/>
    <lineage>
        <taxon>Bacteria</taxon>
        <taxon>Bacillati</taxon>
        <taxon>Bacillota</taxon>
        <taxon>Clostridia</taxon>
        <taxon>Thermoanaerobacterales</taxon>
        <taxon>Thermoanaerobacterales Family IV. Incertae Sedis</taxon>
        <taxon>Mahella</taxon>
    </lineage>
</organism>
<sequence length="323" mass="35092">MALTYNITPAAFGWLGQAFADKNLISPFLAFEKNKGDFDEEGKAALVSQGIITDDGTVRPEAAAAFGVLANAEGFYRIQILGVESPVDKVTYYKGNATCSVDSSDGYFVVSFPAVSREAGFTMEEFTGSSRLIDVPFHESLSYNAALAFLSLLDLRRAANLCAMAGETRSAVFSADEIADRINKDQSLMWFVNSLKKLIDVDHLSAADVSGAIPELKGKGMIAENGNGFSLTGEAEELADFFLIPEYVFDIEYGKMISPSACEHSECRVIFCGMHRLLYIDTDGDKIVIETMSGSELFEIIWDALGNNIGKSSIPSPRLNVSR</sequence>
<dbReference type="AlphaFoldDB" id="F3ZX58"/>
<evidence type="ECO:0000313" key="2">
    <source>
        <dbReference type="Proteomes" id="UP000008457"/>
    </source>
</evidence>
<accession>F3ZX58</accession>
<dbReference type="HOGENOM" id="CLU_859979_0_0_9"/>
<protein>
    <submittedName>
        <fullName evidence="1">Uncharacterized protein</fullName>
    </submittedName>
</protein>
<gene>
    <name evidence="1" type="ordered locus">Mahau_0290</name>
</gene>
<dbReference type="KEGG" id="mas:Mahau_0290"/>